<comment type="caution">
    <text evidence="1">The sequence shown here is derived from an EMBL/GenBank/DDBJ whole genome shotgun (WGS) entry which is preliminary data.</text>
</comment>
<accession>A0ACB8AY54</accession>
<organism evidence="1 2">
    <name type="scientific">Leucogyrophana mollusca</name>
    <dbReference type="NCBI Taxonomy" id="85980"/>
    <lineage>
        <taxon>Eukaryota</taxon>
        <taxon>Fungi</taxon>
        <taxon>Dikarya</taxon>
        <taxon>Basidiomycota</taxon>
        <taxon>Agaricomycotina</taxon>
        <taxon>Agaricomycetes</taxon>
        <taxon>Agaricomycetidae</taxon>
        <taxon>Boletales</taxon>
        <taxon>Boletales incertae sedis</taxon>
        <taxon>Leucogyrophana</taxon>
    </lineage>
</organism>
<name>A0ACB8AY54_9AGAM</name>
<proteinExistence type="predicted"/>
<evidence type="ECO:0000313" key="1">
    <source>
        <dbReference type="EMBL" id="KAH7918237.1"/>
    </source>
</evidence>
<reference evidence="1" key="1">
    <citation type="journal article" date="2021" name="New Phytol.">
        <title>Evolutionary innovations through gain and loss of genes in the ectomycorrhizal Boletales.</title>
        <authorList>
            <person name="Wu G."/>
            <person name="Miyauchi S."/>
            <person name="Morin E."/>
            <person name="Kuo A."/>
            <person name="Drula E."/>
            <person name="Varga T."/>
            <person name="Kohler A."/>
            <person name="Feng B."/>
            <person name="Cao Y."/>
            <person name="Lipzen A."/>
            <person name="Daum C."/>
            <person name="Hundley H."/>
            <person name="Pangilinan J."/>
            <person name="Johnson J."/>
            <person name="Barry K."/>
            <person name="LaButti K."/>
            <person name="Ng V."/>
            <person name="Ahrendt S."/>
            <person name="Min B."/>
            <person name="Choi I.G."/>
            <person name="Park H."/>
            <person name="Plett J.M."/>
            <person name="Magnuson J."/>
            <person name="Spatafora J.W."/>
            <person name="Nagy L.G."/>
            <person name="Henrissat B."/>
            <person name="Grigoriev I.V."/>
            <person name="Yang Z.L."/>
            <person name="Xu J."/>
            <person name="Martin F.M."/>
        </authorList>
    </citation>
    <scope>NUCLEOTIDE SEQUENCE</scope>
    <source>
        <strain evidence="1">KUC20120723A-06</strain>
    </source>
</reference>
<sequence length="244" mass="27987">SSPPTASNPPQRQARAKSSSINSSLLDLPAVVQQQPVTQHPQERKPSVNDDWDTESTRPRLRPAEPQQDPPPERETSTVQPAASGHKWLGNIRERWRRIRRRKSRISADLPDGPHLPLPLHERANAPASPELPTNQQARLGRDGAAQENTQASHSRTQPSTKQDEANVALGKLDERLYAAPPRDRNERRRWRARQRRRAARNVDSDSEPEDNDAESYYEDTGCLDAFCFLECFRWWRHRRSHSQ</sequence>
<keyword evidence="2" id="KW-1185">Reference proteome</keyword>
<protein>
    <submittedName>
        <fullName evidence="1">Uncharacterized protein</fullName>
    </submittedName>
</protein>
<dbReference type="EMBL" id="MU266823">
    <property type="protein sequence ID" value="KAH7918237.1"/>
    <property type="molecule type" value="Genomic_DNA"/>
</dbReference>
<dbReference type="Proteomes" id="UP000790709">
    <property type="component" value="Unassembled WGS sequence"/>
</dbReference>
<gene>
    <name evidence="1" type="ORF">BV22DRAFT_1134737</name>
</gene>
<feature type="non-terminal residue" evidence="1">
    <location>
        <position position="1"/>
    </location>
</feature>
<evidence type="ECO:0000313" key="2">
    <source>
        <dbReference type="Proteomes" id="UP000790709"/>
    </source>
</evidence>